<sequence>MKFGKKHFLQCTVAAFAVLAGFTVYGADVRTPAVADKIVRLPMKQIALGIPKDTGNLLFSDSPEYATRDGMLYSDMVRGDSRMYFYHVNQTSENKKILVVASNTEDKPVDIYVHGSWYSHPSEDYYGVGRELSEIYYKDKQKEYKITVQPRSTALLDERLNDVVVYPDQLFSGIVDFRVDGAAQVSSVMMPAYEDPHEFMKRAFLLSSDDVKLRGRFKGKDRALKTLVPYTPKDGISYILLADGQSDPFLKGPDILDNRPSENFGNYGVDYTVTVDTKGKGPVHLYFNPIGGEYSGVVEVTRKHGGESSTETVGLPRTGHSMGFGNAYAIEYVTTFKSGDVVNIHFMPPGAANLPVRYILVPDEVAKTVVKDVTDEENRLKALLDSAVKVDRSDDQAAENRDVEASDHSTPPVHLLDVEETK</sequence>
<keyword evidence="2" id="KW-0732">Signal</keyword>
<feature type="chain" id="PRO_5038681735" evidence="2">
    <location>
        <begin position="27"/>
        <end position="422"/>
    </location>
</feature>
<evidence type="ECO:0000256" key="1">
    <source>
        <dbReference type="SAM" id="MobiDB-lite"/>
    </source>
</evidence>
<evidence type="ECO:0000313" key="3">
    <source>
        <dbReference type="EMBL" id="EFQ03505.1"/>
    </source>
</evidence>
<name>E2ZE09_9FIRM</name>
<proteinExistence type="predicted"/>
<comment type="caution">
    <text evidence="3">The sequence shown here is derived from an EMBL/GenBank/DDBJ whole genome shotgun (WGS) entry which is preliminary data.</text>
</comment>
<protein>
    <submittedName>
        <fullName evidence="3">Uncharacterized protein</fullName>
    </submittedName>
</protein>
<dbReference type="EMBL" id="AECS01000040">
    <property type="protein sequence ID" value="EFQ03505.1"/>
    <property type="molecule type" value="Genomic_DNA"/>
</dbReference>
<gene>
    <name evidence="3" type="ORF">HMPREF9429_01711</name>
</gene>
<evidence type="ECO:0000313" key="4">
    <source>
        <dbReference type="Proteomes" id="UP000003195"/>
    </source>
</evidence>
<dbReference type="OrthoDB" id="1675044at2"/>
<dbReference type="STRING" id="706434.HMPREF9429_01711"/>
<accession>E2ZE09</accession>
<dbReference type="HOGENOM" id="CLU_047950_0_0_9"/>
<organism evidence="3 4">
    <name type="scientific">Megasphaera micronuciformis F0359</name>
    <dbReference type="NCBI Taxonomy" id="706434"/>
    <lineage>
        <taxon>Bacteria</taxon>
        <taxon>Bacillati</taxon>
        <taxon>Bacillota</taxon>
        <taxon>Negativicutes</taxon>
        <taxon>Veillonellales</taxon>
        <taxon>Veillonellaceae</taxon>
        <taxon>Megasphaera</taxon>
    </lineage>
</organism>
<dbReference type="eggNOG" id="COG2268">
    <property type="taxonomic scope" value="Bacteria"/>
</dbReference>
<reference evidence="3 4" key="1">
    <citation type="submission" date="2010-08" db="EMBL/GenBank/DDBJ databases">
        <authorList>
            <person name="Weinstock G."/>
            <person name="Sodergren E."/>
            <person name="Clifton S."/>
            <person name="Fulton L."/>
            <person name="Fulton B."/>
            <person name="Courtney L."/>
            <person name="Fronick C."/>
            <person name="Harrison M."/>
            <person name="Strong C."/>
            <person name="Farmer C."/>
            <person name="Delahaunty K."/>
            <person name="Markovic C."/>
            <person name="Hall O."/>
            <person name="Minx P."/>
            <person name="Tomlinson C."/>
            <person name="Mitreva M."/>
            <person name="Hou S."/>
            <person name="Chen J."/>
            <person name="Wollam A."/>
            <person name="Pepin K.H."/>
            <person name="Johnson M."/>
            <person name="Bhonagiri V."/>
            <person name="Zhang X."/>
            <person name="Suruliraj S."/>
            <person name="Warren W."/>
            <person name="Chinwalla A."/>
            <person name="Mardis E.R."/>
            <person name="Wilson R.K."/>
        </authorList>
    </citation>
    <scope>NUCLEOTIDE SEQUENCE [LARGE SCALE GENOMIC DNA]</scope>
    <source>
        <strain evidence="3 4">F0359</strain>
    </source>
</reference>
<feature type="region of interest" description="Disordered" evidence="1">
    <location>
        <begin position="390"/>
        <end position="422"/>
    </location>
</feature>
<dbReference type="Proteomes" id="UP000003195">
    <property type="component" value="Unassembled WGS sequence"/>
</dbReference>
<dbReference type="AlphaFoldDB" id="E2ZE09"/>
<evidence type="ECO:0000256" key="2">
    <source>
        <dbReference type="SAM" id="SignalP"/>
    </source>
</evidence>
<dbReference type="RefSeq" id="WP_006943057.1">
    <property type="nucleotide sequence ID" value="NZ_GL538209.1"/>
</dbReference>
<keyword evidence="4" id="KW-1185">Reference proteome</keyword>
<feature type="compositionally biased region" description="Basic and acidic residues" evidence="1">
    <location>
        <begin position="390"/>
        <end position="407"/>
    </location>
</feature>
<feature type="signal peptide" evidence="2">
    <location>
        <begin position="1"/>
        <end position="26"/>
    </location>
</feature>